<dbReference type="Gene3D" id="2.10.25.10">
    <property type="entry name" value="Laminin"/>
    <property type="match status" value="1"/>
</dbReference>
<keyword evidence="3" id="KW-0732">Signal</keyword>
<dbReference type="KEGG" id="lak:106179398"/>
<keyword evidence="6" id="KW-1185">Reference proteome</keyword>
<organism evidence="6 7">
    <name type="scientific">Lingula anatina</name>
    <name type="common">Brachiopod</name>
    <name type="synonym">Lingula unguis</name>
    <dbReference type="NCBI Taxonomy" id="7574"/>
    <lineage>
        <taxon>Eukaryota</taxon>
        <taxon>Metazoa</taxon>
        <taxon>Spiralia</taxon>
        <taxon>Lophotrochozoa</taxon>
        <taxon>Brachiopoda</taxon>
        <taxon>Linguliformea</taxon>
        <taxon>Lingulata</taxon>
        <taxon>Lingulida</taxon>
        <taxon>Linguloidea</taxon>
        <taxon>Lingulidae</taxon>
        <taxon>Lingula</taxon>
    </lineage>
</organism>
<evidence type="ECO:0000256" key="3">
    <source>
        <dbReference type="SAM" id="SignalP"/>
    </source>
</evidence>
<dbReference type="SUPFAM" id="SSF57414">
    <property type="entry name" value="Hairpin loop containing domain-like"/>
    <property type="match status" value="1"/>
</dbReference>
<dbReference type="PROSITE" id="PS00022">
    <property type="entry name" value="EGF_1"/>
    <property type="match status" value="1"/>
</dbReference>
<protein>
    <submittedName>
        <fullName evidence="7">Uncharacterized protein LOC106179398</fullName>
    </submittedName>
</protein>
<reference evidence="7" key="1">
    <citation type="submission" date="2025-08" db="UniProtKB">
        <authorList>
            <consortium name="RefSeq"/>
        </authorList>
    </citation>
    <scope>IDENTIFICATION</scope>
    <source>
        <tissue evidence="7">Gonads</tissue>
    </source>
</reference>
<feature type="domain" description="Apple" evidence="5">
    <location>
        <begin position="28"/>
        <end position="102"/>
    </location>
</feature>
<dbReference type="GeneID" id="106179398"/>
<dbReference type="RefSeq" id="XP_013418465.1">
    <property type="nucleotide sequence ID" value="XM_013563011.1"/>
</dbReference>
<dbReference type="AlphaFoldDB" id="A0A1S3K756"/>
<evidence type="ECO:0000313" key="7">
    <source>
        <dbReference type="RefSeq" id="XP_013418465.1"/>
    </source>
</evidence>
<name>A0A1S3K756_LINAN</name>
<evidence type="ECO:0000259" key="4">
    <source>
        <dbReference type="PROSITE" id="PS50026"/>
    </source>
</evidence>
<feature type="disulfide bond" evidence="1">
    <location>
        <begin position="145"/>
        <end position="154"/>
    </location>
</feature>
<feature type="disulfide bond" evidence="1">
    <location>
        <begin position="126"/>
        <end position="143"/>
    </location>
</feature>
<dbReference type="PROSITE" id="PS50948">
    <property type="entry name" value="PAN"/>
    <property type="match status" value="1"/>
</dbReference>
<keyword evidence="1" id="KW-1015">Disulfide bond</keyword>
<evidence type="ECO:0000256" key="1">
    <source>
        <dbReference type="PROSITE-ProRule" id="PRU00076"/>
    </source>
</evidence>
<dbReference type="InterPro" id="IPR003609">
    <property type="entry name" value="Pan_app"/>
</dbReference>
<dbReference type="CDD" id="cd00054">
    <property type="entry name" value="EGF_CA"/>
    <property type="match status" value="1"/>
</dbReference>
<dbReference type="InterPro" id="IPR000742">
    <property type="entry name" value="EGF"/>
</dbReference>
<dbReference type="SMART" id="SM00181">
    <property type="entry name" value="EGF"/>
    <property type="match status" value="1"/>
</dbReference>
<feature type="region of interest" description="Disordered" evidence="2">
    <location>
        <begin position="192"/>
        <end position="214"/>
    </location>
</feature>
<dbReference type="SUPFAM" id="SSF57196">
    <property type="entry name" value="EGF/Laminin"/>
    <property type="match status" value="1"/>
</dbReference>
<comment type="caution">
    <text evidence="1">Lacks conserved residue(s) required for the propagation of feature annotation.</text>
</comment>
<gene>
    <name evidence="7" type="primary">LOC106179398</name>
</gene>
<dbReference type="PROSITE" id="PS50026">
    <property type="entry name" value="EGF_3"/>
    <property type="match status" value="1"/>
</dbReference>
<accession>A0A1S3K756</accession>
<sequence length="214" mass="22325">MHGYLIKFLLLASVYASTAGSDLPSYGCYAELSVGSFIQGDTLKEQRARSLSDCASKCVENALCASSYFCASNKTCVLSGISKSVLETYSTPAALVLNDSDCTLVTYDACSGTGFSSVNMCELVTCQNNGTCVNTTGFRGFYCACPNYFSGRWCEIQGVEEVTVVISPSSTSAVAMAATANTAEATMSALGYGSSSESMTNESSPASDEISSTP</sequence>
<keyword evidence="1" id="KW-0245">EGF-like domain</keyword>
<evidence type="ECO:0000259" key="5">
    <source>
        <dbReference type="PROSITE" id="PS50948"/>
    </source>
</evidence>
<proteinExistence type="predicted"/>
<evidence type="ECO:0000313" key="6">
    <source>
        <dbReference type="Proteomes" id="UP000085678"/>
    </source>
</evidence>
<dbReference type="Pfam" id="PF00024">
    <property type="entry name" value="PAN_1"/>
    <property type="match status" value="1"/>
</dbReference>
<dbReference type="InParanoid" id="A0A1S3K756"/>
<evidence type="ECO:0000256" key="2">
    <source>
        <dbReference type="SAM" id="MobiDB-lite"/>
    </source>
</evidence>
<feature type="compositionally biased region" description="Low complexity" evidence="2">
    <location>
        <begin position="192"/>
        <end position="207"/>
    </location>
</feature>
<dbReference type="Proteomes" id="UP000085678">
    <property type="component" value="Unplaced"/>
</dbReference>
<feature type="signal peptide" evidence="3">
    <location>
        <begin position="1"/>
        <end position="16"/>
    </location>
</feature>
<feature type="domain" description="EGF-like" evidence="4">
    <location>
        <begin position="117"/>
        <end position="155"/>
    </location>
</feature>
<dbReference type="OrthoDB" id="9893603at2759"/>
<feature type="chain" id="PRO_5010380368" evidence="3">
    <location>
        <begin position="17"/>
        <end position="214"/>
    </location>
</feature>